<evidence type="ECO:0000256" key="12">
    <source>
        <dbReference type="ARBA" id="ARBA00023160"/>
    </source>
</evidence>
<dbReference type="GO" id="GO:0004601">
    <property type="term" value="F:peroxidase activity"/>
    <property type="evidence" value="ECO:0007669"/>
    <property type="project" value="UniProtKB-KW"/>
</dbReference>
<dbReference type="GO" id="GO:0006979">
    <property type="term" value="P:response to oxidative stress"/>
    <property type="evidence" value="ECO:0007669"/>
    <property type="project" value="InterPro"/>
</dbReference>
<evidence type="ECO:0000256" key="6">
    <source>
        <dbReference type="ARBA" id="ARBA00022767"/>
    </source>
</evidence>
<evidence type="ECO:0000256" key="1">
    <source>
        <dbReference type="ARBA" id="ARBA00001970"/>
    </source>
</evidence>
<evidence type="ECO:0000256" key="7">
    <source>
        <dbReference type="ARBA" id="ARBA00022832"/>
    </source>
</evidence>
<dbReference type="InterPro" id="IPR019791">
    <property type="entry name" value="Haem_peroxidase_animal"/>
</dbReference>
<evidence type="ECO:0000313" key="14">
    <source>
        <dbReference type="EMBL" id="OMO83932.1"/>
    </source>
</evidence>
<keyword evidence="4 13" id="KW-0349">Heme</keyword>
<dbReference type="SUPFAM" id="SSF48113">
    <property type="entry name" value="Heme-dependent peroxidases"/>
    <property type="match status" value="1"/>
</dbReference>
<evidence type="ECO:0000256" key="8">
    <source>
        <dbReference type="ARBA" id="ARBA00022964"/>
    </source>
</evidence>
<keyword evidence="15" id="KW-1185">Reference proteome</keyword>
<dbReference type="EMBL" id="AWUE01017909">
    <property type="protein sequence ID" value="OMO83932.1"/>
    <property type="molecule type" value="Genomic_DNA"/>
</dbReference>
<evidence type="ECO:0000256" key="2">
    <source>
        <dbReference type="ARBA" id="ARBA00022516"/>
    </source>
</evidence>
<keyword evidence="6" id="KW-0925">Oxylipin biosynthesis</keyword>
<dbReference type="GO" id="GO:0046872">
    <property type="term" value="F:metal ion binding"/>
    <property type="evidence" value="ECO:0007669"/>
    <property type="project" value="UniProtKB-KW"/>
</dbReference>
<protein>
    <recommendedName>
        <fullName evidence="16">Heme peroxidase</fullName>
    </recommendedName>
</protein>
<keyword evidence="10 13" id="KW-0408">Iron</keyword>
<evidence type="ECO:0000256" key="4">
    <source>
        <dbReference type="ARBA" id="ARBA00022617"/>
    </source>
</evidence>
<keyword evidence="11" id="KW-0443">Lipid metabolism</keyword>
<dbReference type="InterPro" id="IPR010255">
    <property type="entry name" value="Haem_peroxidase_sf"/>
</dbReference>
<keyword evidence="8" id="KW-0223">Dioxygenase</keyword>
<dbReference type="GO" id="GO:0016702">
    <property type="term" value="F:oxidoreductase activity, acting on single donors with incorporation of molecular oxygen, incorporation of two atoms of oxygen"/>
    <property type="evidence" value="ECO:0007669"/>
    <property type="project" value="TreeGrafter"/>
</dbReference>
<dbReference type="GO" id="GO:0031408">
    <property type="term" value="P:oxylipin biosynthetic process"/>
    <property type="evidence" value="ECO:0007669"/>
    <property type="project" value="UniProtKB-KW"/>
</dbReference>
<comment type="cofactor">
    <cofactor evidence="1">
        <name>heme b</name>
        <dbReference type="ChEBI" id="CHEBI:60344"/>
    </cofactor>
</comment>
<gene>
    <name evidence="14" type="ORF">COLO4_22313</name>
</gene>
<evidence type="ECO:0000313" key="15">
    <source>
        <dbReference type="Proteomes" id="UP000187203"/>
    </source>
</evidence>
<organism evidence="14 15">
    <name type="scientific">Corchorus olitorius</name>
    <dbReference type="NCBI Taxonomy" id="93759"/>
    <lineage>
        <taxon>Eukaryota</taxon>
        <taxon>Viridiplantae</taxon>
        <taxon>Streptophyta</taxon>
        <taxon>Embryophyta</taxon>
        <taxon>Tracheophyta</taxon>
        <taxon>Spermatophyta</taxon>
        <taxon>Magnoliopsida</taxon>
        <taxon>eudicotyledons</taxon>
        <taxon>Gunneridae</taxon>
        <taxon>Pentapetalae</taxon>
        <taxon>rosids</taxon>
        <taxon>malvids</taxon>
        <taxon>Malvales</taxon>
        <taxon>Malvaceae</taxon>
        <taxon>Grewioideae</taxon>
        <taxon>Apeibeae</taxon>
        <taxon>Corchorus</taxon>
    </lineage>
</organism>
<keyword evidence="7" id="KW-0276">Fatty acid metabolism</keyword>
<reference evidence="15" key="1">
    <citation type="submission" date="2013-09" db="EMBL/GenBank/DDBJ databases">
        <title>Corchorus olitorius genome sequencing.</title>
        <authorList>
            <person name="Alam M."/>
            <person name="Haque M.S."/>
            <person name="Islam M.S."/>
            <person name="Emdad E.M."/>
            <person name="Islam M.M."/>
            <person name="Ahmed B."/>
            <person name="Halim A."/>
            <person name="Hossen Q.M.M."/>
            <person name="Hossain M.Z."/>
            <person name="Ahmed R."/>
            <person name="Khan M.M."/>
            <person name="Islam R."/>
            <person name="Rashid M.M."/>
            <person name="Khan S.A."/>
            <person name="Rahman M.S."/>
            <person name="Alam M."/>
            <person name="Yahiya A.S."/>
            <person name="Khan M.S."/>
            <person name="Azam M.S."/>
            <person name="Haque T."/>
            <person name="Lashkar M.Z.H."/>
            <person name="Akhand A.I."/>
            <person name="Morshed G."/>
            <person name="Roy S."/>
            <person name="Uddin K.S."/>
            <person name="Rabeya T."/>
            <person name="Hossain A.S."/>
            <person name="Chowdhury A."/>
            <person name="Snigdha A.R."/>
            <person name="Mortoza M.S."/>
            <person name="Matin S.A."/>
            <person name="Hoque S.M.E."/>
            <person name="Islam M.K."/>
            <person name="Roy D.K."/>
            <person name="Haider R."/>
            <person name="Moosa M.M."/>
            <person name="Elias S.M."/>
            <person name="Hasan A.M."/>
            <person name="Jahan S."/>
            <person name="Shafiuddin M."/>
            <person name="Mahmood N."/>
            <person name="Shommy N.S."/>
        </authorList>
    </citation>
    <scope>NUCLEOTIDE SEQUENCE [LARGE SCALE GENOMIC DNA]</scope>
    <source>
        <strain evidence="15">cv. O-4</strain>
    </source>
</reference>
<proteinExistence type="predicted"/>
<dbReference type="STRING" id="93759.A0A1R3IMY2"/>
<dbReference type="CDD" id="cd09818">
    <property type="entry name" value="PIOX_like"/>
    <property type="match status" value="1"/>
</dbReference>
<keyword evidence="9" id="KW-0560">Oxidoreductase</keyword>
<sequence length="619" mass="71053">MGFSLYSFSFVHPQLQHLVAKMTLLDTLLFYVVHLVDKFGVWHRLPVLLGLAYMGIRRHLHQRYNLLQVGGTSGQNYDTEELCFRTADGKCNHPSDDLLLDPHPSVVATKLLARKKLIDTGEQFNMIACSWIQFMIHDWIDHLEDTQQVELRAPDEIASGCPLKAFKFFKTKRVSTGQPEDIKFGFLNSRTPWWDGSVIYGNNDEGMRRVRAFKDGKMKIAGDGLLQHDEKGIPISGDVRNCWAGFSLLQALFVKEHNAVCDMLKVHYPDLDDEKLFRYARLVTSAVIAKIHTIDWTVELLKTDTLLAGMRINWYGFLGKKIKDLLGHRFGPILSGLVGLKKPRDHGVPYSLTEEFSSVYKMHSLLPDNFILRDIKSTNSEYECPPIAEEYFPIPMVPIMELAGKQGERRLSKIGMEQMLVSMGHQACGAVTLWNYPSWMRNLVPHDINGEEVPHPVDMAALEIYRDRERGVARYNEFRRNLLMIPISKWEDLTDDYEVIEALSEVYGEDVEKLDLLVGLHAEKKIKGFAISETAFFIFLLIASRRLEADRFFTTNFNSQTYTEKGLEWVNKTESLKDVIDRHFPGMTRKWMRCSSAFSVWDAAPDTTNYIPLYLRPAT</sequence>
<dbReference type="InterPro" id="IPR037120">
    <property type="entry name" value="Haem_peroxidase_sf_animal"/>
</dbReference>
<evidence type="ECO:0000256" key="5">
    <source>
        <dbReference type="ARBA" id="ARBA00022723"/>
    </source>
</evidence>
<dbReference type="AlphaFoldDB" id="A0A1R3IMY2"/>
<dbReference type="GO" id="GO:0020037">
    <property type="term" value="F:heme binding"/>
    <property type="evidence" value="ECO:0007669"/>
    <property type="project" value="InterPro"/>
</dbReference>
<dbReference type="OrthoDB" id="823504at2759"/>
<evidence type="ECO:0008006" key="16">
    <source>
        <dbReference type="Google" id="ProtNLM"/>
    </source>
</evidence>
<accession>A0A1R3IMY2</accession>
<dbReference type="PANTHER" id="PTHR11903">
    <property type="entry name" value="PROSTAGLANDIN G/H SYNTHASE"/>
    <property type="match status" value="1"/>
</dbReference>
<keyword evidence="2" id="KW-0444">Lipid biosynthesis</keyword>
<keyword evidence="3" id="KW-0575">Peroxidase</keyword>
<dbReference type="GO" id="GO:0006633">
    <property type="term" value="P:fatty acid biosynthetic process"/>
    <property type="evidence" value="ECO:0007669"/>
    <property type="project" value="UniProtKB-KW"/>
</dbReference>
<keyword evidence="12" id="KW-0275">Fatty acid biosynthesis</keyword>
<evidence type="ECO:0000256" key="10">
    <source>
        <dbReference type="ARBA" id="ARBA00023004"/>
    </source>
</evidence>
<dbReference type="InterPro" id="IPR034815">
    <property type="entry name" value="A_dioxygenase"/>
</dbReference>
<dbReference type="PROSITE" id="PS50292">
    <property type="entry name" value="PEROXIDASE_3"/>
    <property type="match status" value="1"/>
</dbReference>
<dbReference type="Gene3D" id="1.10.640.10">
    <property type="entry name" value="Haem peroxidase domain superfamily, animal type"/>
    <property type="match status" value="1"/>
</dbReference>
<comment type="caution">
    <text evidence="14">The sequence shown here is derived from an EMBL/GenBank/DDBJ whole genome shotgun (WGS) entry which is preliminary data.</text>
</comment>
<evidence type="ECO:0000256" key="9">
    <source>
        <dbReference type="ARBA" id="ARBA00023002"/>
    </source>
</evidence>
<dbReference type="PANTHER" id="PTHR11903:SF25">
    <property type="entry name" value="ALPHA-DIOXYGENASE 2"/>
    <property type="match status" value="1"/>
</dbReference>
<dbReference type="InterPro" id="IPR050783">
    <property type="entry name" value="Oxylipin_biosynth_metab"/>
</dbReference>
<dbReference type="Pfam" id="PF03098">
    <property type="entry name" value="An_peroxidase"/>
    <property type="match status" value="1"/>
</dbReference>
<name>A0A1R3IMY2_9ROSI</name>
<evidence type="ECO:0000256" key="11">
    <source>
        <dbReference type="ARBA" id="ARBA00023098"/>
    </source>
</evidence>
<feature type="binding site" description="axial binding residue" evidence="13">
    <location>
        <position position="363"/>
    </location>
    <ligand>
        <name>heme b</name>
        <dbReference type="ChEBI" id="CHEBI:60344"/>
    </ligand>
    <ligandPart>
        <name>Fe</name>
        <dbReference type="ChEBI" id="CHEBI:18248"/>
    </ligandPart>
</feature>
<evidence type="ECO:0000256" key="13">
    <source>
        <dbReference type="PIRSR" id="PIRSR619791-2"/>
    </source>
</evidence>
<dbReference type="Proteomes" id="UP000187203">
    <property type="component" value="Unassembled WGS sequence"/>
</dbReference>
<evidence type="ECO:0000256" key="3">
    <source>
        <dbReference type="ARBA" id="ARBA00022559"/>
    </source>
</evidence>
<keyword evidence="5 13" id="KW-0479">Metal-binding</keyword>